<dbReference type="Pfam" id="PF02659">
    <property type="entry name" value="Mntp"/>
    <property type="match status" value="1"/>
</dbReference>
<feature type="transmembrane region" description="Helical" evidence="8">
    <location>
        <begin position="165"/>
        <end position="182"/>
    </location>
</feature>
<dbReference type="PANTHER" id="PTHR35529:SF1">
    <property type="entry name" value="MANGANESE EFFLUX PUMP MNTP-RELATED"/>
    <property type="match status" value="1"/>
</dbReference>
<evidence type="ECO:0000313" key="10">
    <source>
        <dbReference type="Proteomes" id="UP000185934"/>
    </source>
</evidence>
<keyword evidence="1 8" id="KW-0813">Transport</keyword>
<dbReference type="EMBL" id="CP018258">
    <property type="protein sequence ID" value="APV44399.1"/>
    <property type="molecule type" value="Genomic_DNA"/>
</dbReference>
<comment type="similarity">
    <text evidence="8">Belongs to the MntP (TC 9.B.29) family.</text>
</comment>
<keyword evidence="4 8" id="KW-1133">Transmembrane helix</keyword>
<accession>A0A1P8F7E8</accession>
<comment type="function">
    <text evidence="8">Probably functions as a manganese efflux pump.</text>
</comment>
<keyword evidence="7 8" id="KW-0464">Manganese</keyword>
<feature type="transmembrane region" description="Helical" evidence="8">
    <location>
        <begin position="69"/>
        <end position="86"/>
    </location>
</feature>
<dbReference type="GO" id="GO:0005886">
    <property type="term" value="C:plasma membrane"/>
    <property type="evidence" value="ECO:0007669"/>
    <property type="project" value="UniProtKB-SubCell"/>
</dbReference>
<evidence type="ECO:0000256" key="4">
    <source>
        <dbReference type="ARBA" id="ARBA00022989"/>
    </source>
</evidence>
<keyword evidence="5 8" id="KW-0406">Ion transport</keyword>
<dbReference type="Proteomes" id="UP000185934">
    <property type="component" value="Chromosome"/>
</dbReference>
<dbReference type="KEGG" id="dfo:Dform_01064"/>
<dbReference type="RefSeq" id="WP_076004085.1">
    <property type="nucleotide sequence ID" value="NZ_CP018258.1"/>
</dbReference>
<reference evidence="10" key="1">
    <citation type="submission" date="2016-11" db="EMBL/GenBank/DDBJ databases">
        <title>Dehalogenimonas formicexedens sp. nov., a chlorinated alkane respiring bacterium isolated from contaminated groundwater.</title>
        <authorList>
            <person name="Key T.A."/>
            <person name="Bowman K.S."/>
            <person name="Lee I."/>
            <person name="Chun J."/>
            <person name="Albuquerque L."/>
            <person name="da Costa M.S."/>
            <person name="Rainey F.A."/>
            <person name="Moe W.M."/>
        </authorList>
    </citation>
    <scope>NUCLEOTIDE SEQUENCE [LARGE SCALE GENOMIC DNA]</scope>
    <source>
        <strain evidence="10">NSZ-14</strain>
    </source>
</reference>
<keyword evidence="3 8" id="KW-0812">Transmembrane</keyword>
<dbReference type="OrthoDB" id="9811590at2"/>
<feature type="transmembrane region" description="Helical" evidence="8">
    <location>
        <begin position="106"/>
        <end position="128"/>
    </location>
</feature>
<evidence type="ECO:0000256" key="1">
    <source>
        <dbReference type="ARBA" id="ARBA00022448"/>
    </source>
</evidence>
<name>A0A1P8F7E8_9CHLR</name>
<evidence type="ECO:0000313" key="9">
    <source>
        <dbReference type="EMBL" id="APV44399.1"/>
    </source>
</evidence>
<sequence>MDFIAVLLVALSLSADCLAVSICGSISMGRALNQAKALKVAAFFGLFQFGMILAGFVAGSTLTNIIQSFDHWIAFGLLALIGGHMIKESFEKEEECEVVDISKGRTLVGLSIATSIDSLAAGLTFALIDVSILPASLLVGITAFTVTLIGVWLGRRVGDIVGKRAELIGGLVLIVIGLKVLLDGLNG</sequence>
<dbReference type="PANTHER" id="PTHR35529">
    <property type="entry name" value="MANGANESE EFFLUX PUMP MNTP-RELATED"/>
    <property type="match status" value="1"/>
</dbReference>
<evidence type="ECO:0000256" key="7">
    <source>
        <dbReference type="ARBA" id="ARBA00023211"/>
    </source>
</evidence>
<evidence type="ECO:0000256" key="3">
    <source>
        <dbReference type="ARBA" id="ARBA00022692"/>
    </source>
</evidence>
<feature type="transmembrane region" description="Helical" evidence="8">
    <location>
        <begin position="135"/>
        <end position="153"/>
    </location>
</feature>
<evidence type="ECO:0000256" key="5">
    <source>
        <dbReference type="ARBA" id="ARBA00023065"/>
    </source>
</evidence>
<dbReference type="AlphaFoldDB" id="A0A1P8F7E8"/>
<comment type="subcellular location">
    <subcellularLocation>
        <location evidence="8">Cell membrane</location>
        <topology evidence="8">Multi-pass membrane protein</topology>
    </subcellularLocation>
</comment>
<organism evidence="9 10">
    <name type="scientific">Dehalogenimonas formicexedens</name>
    <dbReference type="NCBI Taxonomy" id="1839801"/>
    <lineage>
        <taxon>Bacteria</taxon>
        <taxon>Bacillati</taxon>
        <taxon>Chloroflexota</taxon>
        <taxon>Dehalococcoidia</taxon>
        <taxon>Dehalococcoidales</taxon>
        <taxon>Dehalococcoidaceae</taxon>
        <taxon>Dehalogenimonas</taxon>
    </lineage>
</organism>
<feature type="transmembrane region" description="Helical" evidence="8">
    <location>
        <begin position="43"/>
        <end position="62"/>
    </location>
</feature>
<evidence type="ECO:0000256" key="8">
    <source>
        <dbReference type="HAMAP-Rule" id="MF_01521"/>
    </source>
</evidence>
<keyword evidence="2 8" id="KW-1003">Cell membrane</keyword>
<evidence type="ECO:0000256" key="6">
    <source>
        <dbReference type="ARBA" id="ARBA00023136"/>
    </source>
</evidence>
<dbReference type="GO" id="GO:0005384">
    <property type="term" value="F:manganese ion transmembrane transporter activity"/>
    <property type="evidence" value="ECO:0007669"/>
    <property type="project" value="UniProtKB-UniRule"/>
</dbReference>
<dbReference type="STRING" id="1839801.Dform_01064"/>
<protein>
    <recommendedName>
        <fullName evidence="8">Putative manganese efflux pump MntP</fullName>
    </recommendedName>
</protein>
<keyword evidence="10" id="KW-1185">Reference proteome</keyword>
<dbReference type="InterPro" id="IPR003810">
    <property type="entry name" value="Mntp/YtaF"/>
</dbReference>
<proteinExistence type="inferred from homology"/>
<evidence type="ECO:0000256" key="2">
    <source>
        <dbReference type="ARBA" id="ARBA00022475"/>
    </source>
</evidence>
<gene>
    <name evidence="8" type="primary">mntP</name>
    <name evidence="9" type="ORF">Dform_01064</name>
</gene>
<dbReference type="InterPro" id="IPR022929">
    <property type="entry name" value="Put_MntP"/>
</dbReference>
<keyword evidence="6 8" id="KW-0472">Membrane</keyword>
<dbReference type="HAMAP" id="MF_01521">
    <property type="entry name" value="MntP_pump"/>
    <property type="match status" value="1"/>
</dbReference>